<dbReference type="InterPro" id="IPR005474">
    <property type="entry name" value="Transketolase_N"/>
</dbReference>
<comment type="cofactor">
    <cofactor evidence="2">
        <name>thiamine diphosphate</name>
        <dbReference type="ChEBI" id="CHEBI:58937"/>
    </cofactor>
</comment>
<dbReference type="PANTHER" id="PTHR43522:SF2">
    <property type="entry name" value="TRANSKETOLASE 1-RELATED"/>
    <property type="match status" value="1"/>
</dbReference>
<dbReference type="EC" id="2.2.1.1" evidence="4"/>
<dbReference type="FunFam" id="3.40.50.970:FF:000004">
    <property type="entry name" value="Transketolase"/>
    <property type="match status" value="1"/>
</dbReference>
<comment type="cofactor">
    <cofactor evidence="1">
        <name>Mg(2+)</name>
        <dbReference type="ChEBI" id="CHEBI:18420"/>
    </cofactor>
</comment>
<dbReference type="Pfam" id="PF00456">
    <property type="entry name" value="Transketolase_N"/>
    <property type="match status" value="1"/>
</dbReference>
<evidence type="ECO:0000256" key="7">
    <source>
        <dbReference type="ARBA" id="ARBA00022842"/>
    </source>
</evidence>
<evidence type="ECO:0000256" key="3">
    <source>
        <dbReference type="ARBA" id="ARBA00007131"/>
    </source>
</evidence>
<keyword evidence="7" id="KW-0460">Magnesium</keyword>
<keyword evidence="12" id="KW-1185">Reference proteome</keyword>
<dbReference type="AlphaFoldDB" id="A0A5A7NBJ7"/>
<dbReference type="EMBL" id="BKCN01000010">
    <property type="protein sequence ID" value="GER04419.1"/>
    <property type="molecule type" value="Genomic_DNA"/>
</dbReference>
<organism evidence="11 12">
    <name type="scientific">Iodidimonas nitroreducens</name>
    <dbReference type="NCBI Taxonomy" id="1236968"/>
    <lineage>
        <taxon>Bacteria</taxon>
        <taxon>Pseudomonadati</taxon>
        <taxon>Pseudomonadota</taxon>
        <taxon>Alphaproteobacteria</taxon>
        <taxon>Iodidimonadales</taxon>
        <taxon>Iodidimonadaceae</taxon>
        <taxon>Iodidimonas</taxon>
    </lineage>
</organism>
<dbReference type="InterPro" id="IPR029061">
    <property type="entry name" value="THDP-binding"/>
</dbReference>
<dbReference type="CDD" id="cd07033">
    <property type="entry name" value="TPP_PYR_DXS_TK_like"/>
    <property type="match status" value="1"/>
</dbReference>
<keyword evidence="8" id="KW-0786">Thiamine pyrophosphate</keyword>
<comment type="catalytic activity">
    <reaction evidence="9">
        <text>D-sedoheptulose 7-phosphate + D-glyceraldehyde 3-phosphate = aldehydo-D-ribose 5-phosphate + D-xylulose 5-phosphate</text>
        <dbReference type="Rhea" id="RHEA:10508"/>
        <dbReference type="ChEBI" id="CHEBI:57483"/>
        <dbReference type="ChEBI" id="CHEBI:57737"/>
        <dbReference type="ChEBI" id="CHEBI:58273"/>
        <dbReference type="ChEBI" id="CHEBI:59776"/>
        <dbReference type="EC" id="2.2.1.1"/>
    </reaction>
</comment>
<keyword evidence="6" id="KW-0479">Metal-binding</keyword>
<dbReference type="PANTHER" id="PTHR43522">
    <property type="entry name" value="TRANSKETOLASE"/>
    <property type="match status" value="1"/>
</dbReference>
<dbReference type="GO" id="GO:0046872">
    <property type="term" value="F:metal ion binding"/>
    <property type="evidence" value="ECO:0007669"/>
    <property type="project" value="UniProtKB-KW"/>
</dbReference>
<dbReference type="SMART" id="SM00861">
    <property type="entry name" value="Transket_pyr"/>
    <property type="match status" value="1"/>
</dbReference>
<dbReference type="CDD" id="cd02012">
    <property type="entry name" value="TPP_TK"/>
    <property type="match status" value="1"/>
</dbReference>
<evidence type="ECO:0000259" key="10">
    <source>
        <dbReference type="SMART" id="SM00861"/>
    </source>
</evidence>
<evidence type="ECO:0000256" key="1">
    <source>
        <dbReference type="ARBA" id="ARBA00001946"/>
    </source>
</evidence>
<comment type="caution">
    <text evidence="11">The sequence shown here is derived from an EMBL/GenBank/DDBJ whole genome shotgun (WGS) entry which is preliminary data.</text>
</comment>
<evidence type="ECO:0000313" key="12">
    <source>
        <dbReference type="Proteomes" id="UP000324996"/>
    </source>
</evidence>
<dbReference type="InterPro" id="IPR049557">
    <property type="entry name" value="Transketolase_CS"/>
</dbReference>
<dbReference type="GO" id="GO:0006098">
    <property type="term" value="P:pentose-phosphate shunt"/>
    <property type="evidence" value="ECO:0007669"/>
    <property type="project" value="TreeGrafter"/>
</dbReference>
<gene>
    <name evidence="11" type="ORF">JCM17846_21010</name>
</gene>
<comment type="similarity">
    <text evidence="3">Belongs to the transketolase family.</text>
</comment>
<dbReference type="Pfam" id="PF02779">
    <property type="entry name" value="Transket_pyr"/>
    <property type="match status" value="1"/>
</dbReference>
<evidence type="ECO:0000256" key="8">
    <source>
        <dbReference type="ARBA" id="ARBA00023052"/>
    </source>
</evidence>
<protein>
    <recommendedName>
        <fullName evidence="4">transketolase</fullName>
        <ecNumber evidence="4">2.2.1.1</ecNumber>
    </recommendedName>
</protein>
<evidence type="ECO:0000256" key="6">
    <source>
        <dbReference type="ARBA" id="ARBA00022723"/>
    </source>
</evidence>
<sequence>MSDQDVDTLSPEILANAIRALSMDAVEKANSGHPGMPMGMADVATVLFSKFLRFDPQKPEWPDRDRFVLSAGHGSMLLYSLLHLTGYERPTLDDLKNFRQLHSPTAGHPEYGELPGIETTTGPLGQGLATAVGMALAERMEAARHPGLCDHHTYVIAGDGCLMEGVSHEAASLAGHLRLSRLIVLYDDNGISIDGPTSLSFSDDSRARFEAYGWHVSGVDGHDAEAVEAAIAEALADDRPSLIACRTTIGFGSPNKSGKASSHGSPLGADEIALSRAQLGWEHPAFDIPADIRAEWLRIGSRSKALAEAWYQRFDALPADQRAEMERRLCGALPAGFDKAVEDYIDSLIKKPVKVATRKASEMMLEVINEAVPDLIGGSADLSGSNNTKTKGLAIIDGDDFAGRYIHYGVREFGMAAAMNGIALHGGFIPYGGTFLVFTDYCRPAIRLSALMKLRVIYVMTMIRSVWAKMAPPISRWSIWPACAPCPICMCFALPMWWKPQNAGMPPSNPGKHPLFYPSPVRVCRSFGSTKATRI</sequence>
<feature type="domain" description="Transketolase-like pyrimidine-binding" evidence="10">
    <location>
        <begin position="355"/>
        <end position="523"/>
    </location>
</feature>
<reference evidence="11 12" key="1">
    <citation type="submission" date="2019-09" db="EMBL/GenBank/DDBJ databases">
        <title>NBRP : Genome information of microbial organism related human and environment.</title>
        <authorList>
            <person name="Hattori M."/>
            <person name="Oshima K."/>
            <person name="Inaba H."/>
            <person name="Suda W."/>
            <person name="Sakamoto M."/>
            <person name="Iino T."/>
            <person name="Kitahara M."/>
            <person name="Oshida Y."/>
            <person name="Iida T."/>
            <person name="Kudo T."/>
            <person name="Itoh T."/>
            <person name="Ohkuma M."/>
        </authorList>
    </citation>
    <scope>NUCLEOTIDE SEQUENCE [LARGE SCALE GENOMIC DNA]</scope>
    <source>
        <strain evidence="11 12">Q-1</strain>
    </source>
</reference>
<dbReference type="SUPFAM" id="SSF52518">
    <property type="entry name" value="Thiamin diphosphate-binding fold (THDP-binding)"/>
    <property type="match status" value="2"/>
</dbReference>
<dbReference type="InterPro" id="IPR005475">
    <property type="entry name" value="Transketolase-like_Pyr-bd"/>
</dbReference>
<dbReference type="GO" id="GO:0005829">
    <property type="term" value="C:cytosol"/>
    <property type="evidence" value="ECO:0007669"/>
    <property type="project" value="TreeGrafter"/>
</dbReference>
<accession>A0A5A7NBJ7</accession>
<evidence type="ECO:0000256" key="2">
    <source>
        <dbReference type="ARBA" id="ARBA00001964"/>
    </source>
</evidence>
<evidence type="ECO:0000256" key="4">
    <source>
        <dbReference type="ARBA" id="ARBA00013152"/>
    </source>
</evidence>
<proteinExistence type="inferred from homology"/>
<dbReference type="Proteomes" id="UP000324996">
    <property type="component" value="Unassembled WGS sequence"/>
</dbReference>
<evidence type="ECO:0000256" key="5">
    <source>
        <dbReference type="ARBA" id="ARBA00022679"/>
    </source>
</evidence>
<dbReference type="PROSITE" id="PS00801">
    <property type="entry name" value="TRANSKETOLASE_1"/>
    <property type="match status" value="1"/>
</dbReference>
<dbReference type="GO" id="GO:0004802">
    <property type="term" value="F:transketolase activity"/>
    <property type="evidence" value="ECO:0007669"/>
    <property type="project" value="UniProtKB-EC"/>
</dbReference>
<name>A0A5A7NBJ7_9PROT</name>
<dbReference type="InterPro" id="IPR033247">
    <property type="entry name" value="Transketolase_fam"/>
</dbReference>
<evidence type="ECO:0000313" key="11">
    <source>
        <dbReference type="EMBL" id="GER04419.1"/>
    </source>
</evidence>
<keyword evidence="5" id="KW-0808">Transferase</keyword>
<evidence type="ECO:0000256" key="9">
    <source>
        <dbReference type="ARBA" id="ARBA00049473"/>
    </source>
</evidence>
<dbReference type="Gene3D" id="3.40.50.970">
    <property type="match status" value="2"/>
</dbReference>